<proteinExistence type="predicted"/>
<accession>A0ABN8HXZ0</accession>
<dbReference type="Gene3D" id="4.10.410.10">
    <property type="entry name" value="Pancreatic trypsin inhibitor Kunitz domain"/>
    <property type="match status" value="1"/>
</dbReference>
<dbReference type="Pfam" id="PF00014">
    <property type="entry name" value="Kunitz_BPTI"/>
    <property type="match status" value="1"/>
</dbReference>
<evidence type="ECO:0000256" key="1">
    <source>
        <dbReference type="ARBA" id="ARBA00023157"/>
    </source>
</evidence>
<dbReference type="EMBL" id="OW152824">
    <property type="protein sequence ID" value="CAH2040837.1"/>
    <property type="molecule type" value="Genomic_DNA"/>
</dbReference>
<keyword evidence="4" id="KW-1185">Reference proteome</keyword>
<protein>
    <recommendedName>
        <fullName evidence="2">BPTI/Kunitz inhibitor domain-containing protein</fullName>
    </recommendedName>
</protein>
<dbReference type="SMART" id="SM00131">
    <property type="entry name" value="KU"/>
    <property type="match status" value="1"/>
</dbReference>
<dbReference type="CDD" id="cd00109">
    <property type="entry name" value="Kunitz-type"/>
    <property type="match status" value="1"/>
</dbReference>
<organism evidence="3 4">
    <name type="scientific">Iphiclides podalirius</name>
    <name type="common">scarce swallowtail</name>
    <dbReference type="NCBI Taxonomy" id="110791"/>
    <lineage>
        <taxon>Eukaryota</taxon>
        <taxon>Metazoa</taxon>
        <taxon>Ecdysozoa</taxon>
        <taxon>Arthropoda</taxon>
        <taxon>Hexapoda</taxon>
        <taxon>Insecta</taxon>
        <taxon>Pterygota</taxon>
        <taxon>Neoptera</taxon>
        <taxon>Endopterygota</taxon>
        <taxon>Lepidoptera</taxon>
        <taxon>Glossata</taxon>
        <taxon>Ditrysia</taxon>
        <taxon>Papilionoidea</taxon>
        <taxon>Papilionidae</taxon>
        <taxon>Papilioninae</taxon>
        <taxon>Iphiclides</taxon>
    </lineage>
</organism>
<evidence type="ECO:0000313" key="3">
    <source>
        <dbReference type="EMBL" id="CAH2040837.1"/>
    </source>
</evidence>
<dbReference type="SUPFAM" id="SSF57362">
    <property type="entry name" value="BPTI-like"/>
    <property type="match status" value="1"/>
</dbReference>
<dbReference type="PROSITE" id="PS50279">
    <property type="entry name" value="BPTI_KUNITZ_2"/>
    <property type="match status" value="1"/>
</dbReference>
<dbReference type="InterPro" id="IPR036880">
    <property type="entry name" value="Kunitz_BPTI_sf"/>
</dbReference>
<dbReference type="InterPro" id="IPR002223">
    <property type="entry name" value="Kunitz_BPTI"/>
</dbReference>
<evidence type="ECO:0000313" key="4">
    <source>
        <dbReference type="Proteomes" id="UP000837857"/>
    </source>
</evidence>
<keyword evidence="1" id="KW-1015">Disulfide bond</keyword>
<gene>
    <name evidence="3" type="ORF">IPOD504_LOCUS2838</name>
</gene>
<dbReference type="PANTHER" id="PTHR21261:SF6">
    <property type="entry name" value="BEATEN PATH IIA-RELATED"/>
    <property type="match status" value="1"/>
</dbReference>
<dbReference type="Proteomes" id="UP000837857">
    <property type="component" value="Chromosome 12"/>
</dbReference>
<dbReference type="PANTHER" id="PTHR21261">
    <property type="entry name" value="BEAT PROTEIN"/>
    <property type="match status" value="1"/>
</dbReference>
<dbReference type="Pfam" id="PF08205">
    <property type="entry name" value="C2-set_2"/>
    <property type="match status" value="1"/>
</dbReference>
<feature type="domain" description="BPTI/Kunitz inhibitor" evidence="2">
    <location>
        <begin position="231"/>
        <end position="281"/>
    </location>
</feature>
<sequence>MNRSNGTQVLLRRLDLGLAGNFSCEVTAESPSFATQIATKFIDVIALPVSDPTLHADKDRYQPGETLRANCSSAPARPAANLTIYVNDDPQRSSETSLHSSGNGLFTTRVTVELVVTPGLFPGGRLRLECAATIFDVYARTAKLDFFTPDTDPRPERITLNGGAPTYYRNLFLLFLLLFLPTVFCQDYGEYESVFDGSALGVVLSKVYNTFHEVPTRITPFKPKAVRPKWCHLAFDYGFCFGAVKRWYYDKQWNVCKETIYSGCGGNKNNFYNSEQCDSICRFNKGAIKESADISGNLKKVLIINPLQASQPGALTIPTKPNK</sequence>
<dbReference type="PRINTS" id="PR00759">
    <property type="entry name" value="BASICPTASE"/>
</dbReference>
<dbReference type="InterPro" id="IPR013162">
    <property type="entry name" value="CD80_C2-set"/>
</dbReference>
<evidence type="ECO:0000259" key="2">
    <source>
        <dbReference type="PROSITE" id="PS50279"/>
    </source>
</evidence>
<feature type="non-terminal residue" evidence="3">
    <location>
        <position position="323"/>
    </location>
</feature>
<reference evidence="3" key="1">
    <citation type="submission" date="2022-03" db="EMBL/GenBank/DDBJ databases">
        <authorList>
            <person name="Martin H S."/>
        </authorList>
    </citation>
    <scope>NUCLEOTIDE SEQUENCE</scope>
</reference>
<name>A0ABN8HXZ0_9NEOP</name>